<evidence type="ECO:0000256" key="2">
    <source>
        <dbReference type="RuleBase" id="RU000363"/>
    </source>
</evidence>
<dbReference type="SUPFAM" id="SSF51735">
    <property type="entry name" value="NAD(P)-binding Rossmann-fold domains"/>
    <property type="match status" value="1"/>
</dbReference>
<dbReference type="EMBL" id="WRXO01000001">
    <property type="protein sequence ID" value="MVT39066.1"/>
    <property type="molecule type" value="Genomic_DNA"/>
</dbReference>
<dbReference type="CDD" id="cd05233">
    <property type="entry name" value="SDR_c"/>
    <property type="match status" value="1"/>
</dbReference>
<dbReference type="InterPro" id="IPR036291">
    <property type="entry name" value="NAD(P)-bd_dom_sf"/>
</dbReference>
<comment type="similarity">
    <text evidence="1 2">Belongs to the short-chain dehydrogenases/reductases (SDR) family.</text>
</comment>
<gene>
    <name evidence="3" type="ORF">GO495_00600</name>
</gene>
<sequence>MDLQLRSKTAFVSGSTQGIGFAIARLLLIEGVKVIINGRTQEKIDTAVEKLKQEIPAATISGIAADFANVDEVNKLLAILPEIDILINNVGIFDLKPFADIRDEEWTKFFEVNVLSGIRLSRSLLPKMLAKNQGRIIFISSESGINIPEHMIHYGMTKTAMLSISRGLAQLTKNTAVTVNTIIGGPTYSEGVAGAVGQISAAQKQPVEQVKKDLMKTLNPTSLLQRFIDPSEIATLAVYLASPLSIATNGAALRADGGVLNTII</sequence>
<comment type="caution">
    <text evidence="3">The sequence shown here is derived from an EMBL/GenBank/DDBJ whole genome shotgun (WGS) entry which is preliminary data.</text>
</comment>
<dbReference type="AlphaFoldDB" id="A0A6N8J469"/>
<proteinExistence type="inferred from homology"/>
<accession>A0A6N8J469</accession>
<evidence type="ECO:0000313" key="4">
    <source>
        <dbReference type="Proteomes" id="UP000468388"/>
    </source>
</evidence>
<dbReference type="PRINTS" id="PR00081">
    <property type="entry name" value="GDHRDH"/>
</dbReference>
<evidence type="ECO:0000313" key="3">
    <source>
        <dbReference type="EMBL" id="MVT39066.1"/>
    </source>
</evidence>
<dbReference type="GO" id="GO:0032787">
    <property type="term" value="P:monocarboxylic acid metabolic process"/>
    <property type="evidence" value="ECO:0007669"/>
    <property type="project" value="UniProtKB-ARBA"/>
</dbReference>
<dbReference type="RefSeq" id="WP_157297771.1">
    <property type="nucleotide sequence ID" value="NZ_BAAAZB010000005.1"/>
</dbReference>
<keyword evidence="4" id="KW-1185">Reference proteome</keyword>
<name>A0A6N8J469_9BACT</name>
<organism evidence="3 4">
    <name type="scientific">Chitinophaga oryziterrae</name>
    <dbReference type="NCBI Taxonomy" id="1031224"/>
    <lineage>
        <taxon>Bacteria</taxon>
        <taxon>Pseudomonadati</taxon>
        <taxon>Bacteroidota</taxon>
        <taxon>Chitinophagia</taxon>
        <taxon>Chitinophagales</taxon>
        <taxon>Chitinophagaceae</taxon>
        <taxon>Chitinophaga</taxon>
    </lineage>
</organism>
<dbReference type="InterPro" id="IPR020904">
    <property type="entry name" value="Sc_DH/Rdtase_CS"/>
</dbReference>
<dbReference type="PRINTS" id="PR00080">
    <property type="entry name" value="SDRFAMILY"/>
</dbReference>
<dbReference type="Proteomes" id="UP000468388">
    <property type="component" value="Unassembled WGS sequence"/>
</dbReference>
<dbReference type="Gene3D" id="3.40.50.720">
    <property type="entry name" value="NAD(P)-binding Rossmann-like Domain"/>
    <property type="match status" value="1"/>
</dbReference>
<dbReference type="Pfam" id="PF00106">
    <property type="entry name" value="adh_short"/>
    <property type="match status" value="1"/>
</dbReference>
<protein>
    <submittedName>
        <fullName evidence="3">SDR family NAD(P)-dependent oxidoreductase</fullName>
    </submittedName>
</protein>
<evidence type="ECO:0000256" key="1">
    <source>
        <dbReference type="ARBA" id="ARBA00006484"/>
    </source>
</evidence>
<dbReference type="InterPro" id="IPR050259">
    <property type="entry name" value="SDR"/>
</dbReference>
<dbReference type="PROSITE" id="PS00061">
    <property type="entry name" value="ADH_SHORT"/>
    <property type="match status" value="1"/>
</dbReference>
<dbReference type="PANTHER" id="PTHR42879">
    <property type="entry name" value="3-OXOACYL-(ACYL-CARRIER-PROTEIN) REDUCTASE"/>
    <property type="match status" value="1"/>
</dbReference>
<reference evidence="3 4" key="1">
    <citation type="submission" date="2019-12" db="EMBL/GenBank/DDBJ databases">
        <title>The draft genomic sequence of strain Chitinophaga oryziterrae JCM 16595.</title>
        <authorList>
            <person name="Zhang X."/>
        </authorList>
    </citation>
    <scope>NUCLEOTIDE SEQUENCE [LARGE SCALE GENOMIC DNA]</scope>
    <source>
        <strain evidence="3 4">JCM 16595</strain>
    </source>
</reference>
<dbReference type="PANTHER" id="PTHR42879:SF2">
    <property type="entry name" value="3-OXOACYL-[ACYL-CARRIER-PROTEIN] REDUCTASE FABG"/>
    <property type="match status" value="1"/>
</dbReference>
<dbReference type="OrthoDB" id="9804774at2"/>
<dbReference type="InterPro" id="IPR002347">
    <property type="entry name" value="SDR_fam"/>
</dbReference>